<dbReference type="AlphaFoldDB" id="A0A1M6IC91"/>
<dbReference type="PANTHER" id="PTHR43133">
    <property type="entry name" value="RNA POLYMERASE ECF-TYPE SIGMA FACTO"/>
    <property type="match status" value="1"/>
</dbReference>
<gene>
    <name evidence="8" type="ORF">SAMN05444280_11641</name>
</gene>
<organism evidence="8 9">
    <name type="scientific">Tangfeifania diversioriginum</name>
    <dbReference type="NCBI Taxonomy" id="1168035"/>
    <lineage>
        <taxon>Bacteria</taxon>
        <taxon>Pseudomonadati</taxon>
        <taxon>Bacteroidota</taxon>
        <taxon>Bacteroidia</taxon>
        <taxon>Marinilabiliales</taxon>
        <taxon>Prolixibacteraceae</taxon>
        <taxon>Tangfeifania</taxon>
    </lineage>
</organism>
<proteinExistence type="inferred from homology"/>
<dbReference type="EMBL" id="FQZE01000016">
    <property type="protein sequence ID" value="SHJ32045.1"/>
    <property type="molecule type" value="Genomic_DNA"/>
</dbReference>
<name>A0A1M6IC91_9BACT</name>
<keyword evidence="2" id="KW-0805">Transcription regulation</keyword>
<sequence>MFVLSNEQCTEKQMTVNEYNEAVEQYSDRLFRFVVKSIKDAHKAEDIVQDSYEKLWKNVENVDGAKVKSYLFTTAYHTMIDRIRKEKRSAYSEDLSLPEESHENNYSDLSEILKEAVNKLPEVQRMVLLLRDYEGYSYKEIGEMASLSEAQVKVYIYRARVFLKKYIGKPETVI</sequence>
<evidence type="ECO:0000256" key="5">
    <source>
        <dbReference type="ARBA" id="ARBA00023163"/>
    </source>
</evidence>
<evidence type="ECO:0000256" key="3">
    <source>
        <dbReference type="ARBA" id="ARBA00023082"/>
    </source>
</evidence>
<dbReference type="InterPro" id="IPR013324">
    <property type="entry name" value="RNA_pol_sigma_r3/r4-like"/>
</dbReference>
<dbReference type="SUPFAM" id="SSF88659">
    <property type="entry name" value="Sigma3 and sigma4 domains of RNA polymerase sigma factors"/>
    <property type="match status" value="1"/>
</dbReference>
<dbReference type="Pfam" id="PF08281">
    <property type="entry name" value="Sigma70_r4_2"/>
    <property type="match status" value="1"/>
</dbReference>
<dbReference type="InterPro" id="IPR013325">
    <property type="entry name" value="RNA_pol_sigma_r2"/>
</dbReference>
<dbReference type="InterPro" id="IPR007627">
    <property type="entry name" value="RNA_pol_sigma70_r2"/>
</dbReference>
<dbReference type="GO" id="GO:0006352">
    <property type="term" value="P:DNA-templated transcription initiation"/>
    <property type="evidence" value="ECO:0007669"/>
    <property type="project" value="InterPro"/>
</dbReference>
<dbReference type="Gene3D" id="1.10.10.10">
    <property type="entry name" value="Winged helix-like DNA-binding domain superfamily/Winged helix DNA-binding domain"/>
    <property type="match status" value="1"/>
</dbReference>
<feature type="domain" description="RNA polymerase sigma factor 70 region 4 type 2" evidence="7">
    <location>
        <begin position="111"/>
        <end position="163"/>
    </location>
</feature>
<dbReference type="Proteomes" id="UP000184050">
    <property type="component" value="Unassembled WGS sequence"/>
</dbReference>
<dbReference type="InterPro" id="IPR039425">
    <property type="entry name" value="RNA_pol_sigma-70-like"/>
</dbReference>
<comment type="similarity">
    <text evidence="1">Belongs to the sigma-70 factor family. ECF subfamily.</text>
</comment>
<evidence type="ECO:0000259" key="6">
    <source>
        <dbReference type="Pfam" id="PF04542"/>
    </source>
</evidence>
<dbReference type="InterPro" id="IPR013249">
    <property type="entry name" value="RNA_pol_sigma70_r4_t2"/>
</dbReference>
<keyword evidence="3" id="KW-0731">Sigma factor</keyword>
<accession>A0A1M6IC91</accession>
<dbReference type="Pfam" id="PF04542">
    <property type="entry name" value="Sigma70_r2"/>
    <property type="match status" value="1"/>
</dbReference>
<evidence type="ECO:0000259" key="7">
    <source>
        <dbReference type="Pfam" id="PF08281"/>
    </source>
</evidence>
<dbReference type="PANTHER" id="PTHR43133:SF8">
    <property type="entry name" value="RNA POLYMERASE SIGMA FACTOR HI_1459-RELATED"/>
    <property type="match status" value="1"/>
</dbReference>
<dbReference type="STRING" id="1168035.SAMN05444280_11641"/>
<evidence type="ECO:0000313" key="9">
    <source>
        <dbReference type="Proteomes" id="UP000184050"/>
    </source>
</evidence>
<protein>
    <submittedName>
        <fullName evidence="8">RNA polymerase sigma-70 factor, ECF subfamily</fullName>
    </submittedName>
</protein>
<reference evidence="8 9" key="1">
    <citation type="submission" date="2016-11" db="EMBL/GenBank/DDBJ databases">
        <authorList>
            <person name="Jaros S."/>
            <person name="Januszkiewicz K."/>
            <person name="Wedrychowicz H."/>
        </authorList>
    </citation>
    <scope>NUCLEOTIDE SEQUENCE [LARGE SCALE GENOMIC DNA]</scope>
    <source>
        <strain evidence="8 9">DSM 27063</strain>
    </source>
</reference>
<keyword evidence="4" id="KW-0238">DNA-binding</keyword>
<evidence type="ECO:0000256" key="1">
    <source>
        <dbReference type="ARBA" id="ARBA00010641"/>
    </source>
</evidence>
<dbReference type="GO" id="GO:0003677">
    <property type="term" value="F:DNA binding"/>
    <property type="evidence" value="ECO:0007669"/>
    <property type="project" value="UniProtKB-KW"/>
</dbReference>
<dbReference type="Gene3D" id="1.10.1740.10">
    <property type="match status" value="1"/>
</dbReference>
<evidence type="ECO:0000313" key="8">
    <source>
        <dbReference type="EMBL" id="SHJ32045.1"/>
    </source>
</evidence>
<keyword evidence="9" id="KW-1185">Reference proteome</keyword>
<dbReference type="GO" id="GO:0016987">
    <property type="term" value="F:sigma factor activity"/>
    <property type="evidence" value="ECO:0007669"/>
    <property type="project" value="UniProtKB-KW"/>
</dbReference>
<evidence type="ECO:0000256" key="4">
    <source>
        <dbReference type="ARBA" id="ARBA00023125"/>
    </source>
</evidence>
<dbReference type="CDD" id="cd06171">
    <property type="entry name" value="Sigma70_r4"/>
    <property type="match status" value="1"/>
</dbReference>
<keyword evidence="5" id="KW-0804">Transcription</keyword>
<dbReference type="InterPro" id="IPR014284">
    <property type="entry name" value="RNA_pol_sigma-70_dom"/>
</dbReference>
<dbReference type="SUPFAM" id="SSF88946">
    <property type="entry name" value="Sigma2 domain of RNA polymerase sigma factors"/>
    <property type="match status" value="1"/>
</dbReference>
<dbReference type="InterPro" id="IPR036388">
    <property type="entry name" value="WH-like_DNA-bd_sf"/>
</dbReference>
<evidence type="ECO:0000256" key="2">
    <source>
        <dbReference type="ARBA" id="ARBA00023015"/>
    </source>
</evidence>
<dbReference type="NCBIfam" id="TIGR02937">
    <property type="entry name" value="sigma70-ECF"/>
    <property type="match status" value="1"/>
</dbReference>
<feature type="domain" description="RNA polymerase sigma-70 region 2" evidence="6">
    <location>
        <begin position="23"/>
        <end position="88"/>
    </location>
</feature>